<feature type="compositionally biased region" description="Polar residues" evidence="1">
    <location>
        <begin position="13"/>
        <end position="27"/>
    </location>
</feature>
<dbReference type="EMBL" id="KN836080">
    <property type="protein sequence ID" value="KIK32908.1"/>
    <property type="molecule type" value="Genomic_DNA"/>
</dbReference>
<accession>A0A0D0ALW7</accession>
<feature type="compositionally biased region" description="Acidic residues" evidence="1">
    <location>
        <begin position="41"/>
        <end position="76"/>
    </location>
</feature>
<reference evidence="2 3" key="1">
    <citation type="submission" date="2014-04" db="EMBL/GenBank/DDBJ databases">
        <authorList>
            <consortium name="DOE Joint Genome Institute"/>
            <person name="Kuo A."/>
            <person name="Ruytinx J."/>
            <person name="Rineau F."/>
            <person name="Colpaert J."/>
            <person name="Kohler A."/>
            <person name="Nagy L.G."/>
            <person name="Floudas D."/>
            <person name="Copeland A."/>
            <person name="Barry K.W."/>
            <person name="Cichocki N."/>
            <person name="Veneault-Fourrey C."/>
            <person name="LaButti K."/>
            <person name="Lindquist E.A."/>
            <person name="Lipzen A."/>
            <person name="Lundell T."/>
            <person name="Morin E."/>
            <person name="Murat C."/>
            <person name="Sun H."/>
            <person name="Tunlid A."/>
            <person name="Henrissat B."/>
            <person name="Grigoriev I.V."/>
            <person name="Hibbett D.S."/>
            <person name="Martin F."/>
            <person name="Nordberg H.P."/>
            <person name="Cantor M.N."/>
            <person name="Hua S.X."/>
        </authorList>
    </citation>
    <scope>NUCLEOTIDE SEQUENCE [LARGE SCALE GENOMIC DNA]</scope>
    <source>
        <strain evidence="2 3">UH-Slu-Lm8-n1</strain>
    </source>
</reference>
<dbReference type="OrthoDB" id="10550407at2759"/>
<organism evidence="2 3">
    <name type="scientific">Suillus luteus UH-Slu-Lm8-n1</name>
    <dbReference type="NCBI Taxonomy" id="930992"/>
    <lineage>
        <taxon>Eukaryota</taxon>
        <taxon>Fungi</taxon>
        <taxon>Dikarya</taxon>
        <taxon>Basidiomycota</taxon>
        <taxon>Agaricomycotina</taxon>
        <taxon>Agaricomycetes</taxon>
        <taxon>Agaricomycetidae</taxon>
        <taxon>Boletales</taxon>
        <taxon>Suillineae</taxon>
        <taxon>Suillaceae</taxon>
        <taxon>Suillus</taxon>
    </lineage>
</organism>
<reference evidence="3" key="2">
    <citation type="submission" date="2015-01" db="EMBL/GenBank/DDBJ databases">
        <title>Evolutionary Origins and Diversification of the Mycorrhizal Mutualists.</title>
        <authorList>
            <consortium name="DOE Joint Genome Institute"/>
            <consortium name="Mycorrhizal Genomics Consortium"/>
            <person name="Kohler A."/>
            <person name="Kuo A."/>
            <person name="Nagy L.G."/>
            <person name="Floudas D."/>
            <person name="Copeland A."/>
            <person name="Barry K.W."/>
            <person name="Cichocki N."/>
            <person name="Veneault-Fourrey C."/>
            <person name="LaButti K."/>
            <person name="Lindquist E.A."/>
            <person name="Lipzen A."/>
            <person name="Lundell T."/>
            <person name="Morin E."/>
            <person name="Murat C."/>
            <person name="Riley R."/>
            <person name="Ohm R."/>
            <person name="Sun H."/>
            <person name="Tunlid A."/>
            <person name="Henrissat B."/>
            <person name="Grigoriev I.V."/>
            <person name="Hibbett D.S."/>
            <person name="Martin F."/>
        </authorList>
    </citation>
    <scope>NUCLEOTIDE SEQUENCE [LARGE SCALE GENOMIC DNA]</scope>
    <source>
        <strain evidence="3">UH-Slu-Lm8-n1</strain>
    </source>
</reference>
<dbReference type="AlphaFoldDB" id="A0A0D0ALW7"/>
<proteinExistence type="predicted"/>
<evidence type="ECO:0000313" key="3">
    <source>
        <dbReference type="Proteomes" id="UP000054485"/>
    </source>
</evidence>
<evidence type="ECO:0000256" key="1">
    <source>
        <dbReference type="SAM" id="MobiDB-lite"/>
    </source>
</evidence>
<keyword evidence="3" id="KW-1185">Reference proteome</keyword>
<dbReference type="Proteomes" id="UP000054485">
    <property type="component" value="Unassembled WGS sequence"/>
</dbReference>
<evidence type="ECO:0000313" key="2">
    <source>
        <dbReference type="EMBL" id="KIK32908.1"/>
    </source>
</evidence>
<feature type="compositionally biased region" description="Basic and acidic residues" evidence="1">
    <location>
        <begin position="28"/>
        <end position="40"/>
    </location>
</feature>
<gene>
    <name evidence="2" type="ORF">CY34DRAFT_18725</name>
</gene>
<protein>
    <submittedName>
        <fullName evidence="2">Uncharacterized protein</fullName>
    </submittedName>
</protein>
<feature type="compositionally biased region" description="Basic and acidic residues" evidence="1">
    <location>
        <begin position="77"/>
        <end position="86"/>
    </location>
</feature>
<name>A0A0D0ALW7_9AGAM</name>
<sequence>MCGEFLGDGPMISPNQVTFHPHTNTDTAHSRIEEIKNDINDDHDEYAAEDSDDALPTDDHDGEDNEEWEDCEDGEAREETNYRGEL</sequence>
<dbReference type="HOGENOM" id="CLU_2499396_0_0_1"/>
<dbReference type="InParanoid" id="A0A0D0ALW7"/>
<feature type="region of interest" description="Disordered" evidence="1">
    <location>
        <begin position="1"/>
        <end position="86"/>
    </location>
</feature>